<reference evidence="2" key="1">
    <citation type="submission" date="2020-07" db="EMBL/GenBank/DDBJ databases">
        <title>Huge and variable diversity of episymbiotic CPR bacteria and DPANN archaea in groundwater ecosystems.</title>
        <authorList>
            <person name="He C.Y."/>
            <person name="Keren R."/>
            <person name="Whittaker M."/>
            <person name="Farag I.F."/>
            <person name="Doudna J."/>
            <person name="Cate J.H.D."/>
            <person name="Banfield J.F."/>
        </authorList>
    </citation>
    <scope>NUCLEOTIDE SEQUENCE</scope>
    <source>
        <strain evidence="2">NC_groundwater_763_Ag_S-0.2um_68_21</strain>
    </source>
</reference>
<dbReference type="EMBL" id="JACPUR010000041">
    <property type="protein sequence ID" value="MBI3129485.1"/>
    <property type="molecule type" value="Genomic_DNA"/>
</dbReference>
<feature type="transmembrane region" description="Helical" evidence="1">
    <location>
        <begin position="84"/>
        <end position="109"/>
    </location>
</feature>
<evidence type="ECO:0000313" key="3">
    <source>
        <dbReference type="Proteomes" id="UP000782312"/>
    </source>
</evidence>
<accession>A0A932I411</accession>
<comment type="caution">
    <text evidence="2">The sequence shown here is derived from an EMBL/GenBank/DDBJ whole genome shotgun (WGS) entry which is preliminary data.</text>
</comment>
<keyword evidence="1" id="KW-0812">Transmembrane</keyword>
<evidence type="ECO:0008006" key="4">
    <source>
        <dbReference type="Google" id="ProtNLM"/>
    </source>
</evidence>
<protein>
    <recommendedName>
        <fullName evidence="4">Copper resistance protein D domain-containing protein</fullName>
    </recommendedName>
</protein>
<proteinExistence type="predicted"/>
<organism evidence="2 3">
    <name type="scientific">Tectimicrobiota bacterium</name>
    <dbReference type="NCBI Taxonomy" id="2528274"/>
    <lineage>
        <taxon>Bacteria</taxon>
        <taxon>Pseudomonadati</taxon>
        <taxon>Nitrospinota/Tectimicrobiota group</taxon>
        <taxon>Candidatus Tectimicrobiota</taxon>
    </lineage>
</organism>
<dbReference type="AlphaFoldDB" id="A0A932I411"/>
<evidence type="ECO:0000256" key="1">
    <source>
        <dbReference type="SAM" id="Phobius"/>
    </source>
</evidence>
<feature type="transmembrane region" description="Helical" evidence="1">
    <location>
        <begin position="52"/>
        <end position="72"/>
    </location>
</feature>
<keyword evidence="1" id="KW-1133">Transmembrane helix</keyword>
<name>A0A932I411_UNCTE</name>
<dbReference type="Proteomes" id="UP000782312">
    <property type="component" value="Unassembled WGS sequence"/>
</dbReference>
<gene>
    <name evidence="2" type="ORF">HYZ11_17895</name>
</gene>
<feature type="transmembrane region" description="Helical" evidence="1">
    <location>
        <begin position="147"/>
        <end position="164"/>
    </location>
</feature>
<keyword evidence="1" id="KW-0472">Membrane</keyword>
<evidence type="ECO:0000313" key="2">
    <source>
        <dbReference type="EMBL" id="MBI3129485.1"/>
    </source>
</evidence>
<sequence length="167" mass="18230">MSRGYFWILYVHILAASLYTGAAAFVSIFLPILRRRLEPGEFAGEVAAIIRFYHPFILVCMGALILTGAWYLTGLKTAMGERFVLIFVPLGLKLATVFLMVMAMSFQFFALGLRLTRGTGPAGNGRPLAAGIEERLAVIGALEKTNLVNLLLGLLAIFFGLVLNKGF</sequence>
<feature type="transmembrane region" description="Helical" evidence="1">
    <location>
        <begin position="7"/>
        <end position="32"/>
    </location>
</feature>